<gene>
    <name evidence="1" type="ordered locus">STHERM_c21740</name>
</gene>
<dbReference type="PaxDb" id="665571-STHERM_c21740"/>
<dbReference type="AlphaFoldDB" id="E0RRC6"/>
<dbReference type="Proteomes" id="UP000001296">
    <property type="component" value="Chromosome"/>
</dbReference>
<dbReference type="EMBL" id="CP001698">
    <property type="protein sequence ID" value="ADN03103.1"/>
    <property type="molecule type" value="Genomic_DNA"/>
</dbReference>
<dbReference type="eggNOG" id="ENOG50343I0">
    <property type="taxonomic scope" value="Bacteria"/>
</dbReference>
<evidence type="ECO:0000313" key="2">
    <source>
        <dbReference type="Proteomes" id="UP000001296"/>
    </source>
</evidence>
<sequence>MSTFRRDILVAVSLACALTLGADEVFLQGVFSIRLSPLVPLETNSASPSEEEIATLLLEEARWIFSGMIFGFSYSYTPLDRTRRVEEEFTLQPLAEIPWGDPGLRVLQTWVEDHTFYANISYTLREDLTHWYRTWQSAKVETSEGEGLTSALEGYTARKKAVEEAVKQAIREYARARIFNKPMTLTGKVALAEPPRLTFSGDRYRAHVRTFLTLEHVEPYTLF</sequence>
<dbReference type="HOGENOM" id="CLU_104224_0_0_12"/>
<proteinExistence type="predicted"/>
<name>E0RRC6_WINT6</name>
<reference key="1">
    <citation type="submission" date="2009-08" db="EMBL/GenBank/DDBJ databases">
        <title>The genome sequence of Spirochaeta thermophila DSM6192.</title>
        <authorList>
            <person name="Angelov A."/>
            <person name="Mientus M."/>
            <person name="Wittenberg S."/>
            <person name="Lehmann R."/>
            <person name="Liesegang H."/>
            <person name="Daniel R."/>
            <person name="Liebl W."/>
        </authorList>
    </citation>
    <scope>NUCLEOTIDE SEQUENCE</scope>
    <source>
        <strain>DSM 6192</strain>
    </source>
</reference>
<organism evidence="1 2">
    <name type="scientific">Winmispira thermophila (strain ATCC 49972 / DSM 6192 / RI 19.B1)</name>
    <name type="common">Spirochaeta thermophila</name>
    <dbReference type="NCBI Taxonomy" id="665571"/>
    <lineage>
        <taxon>Bacteria</taxon>
        <taxon>Pseudomonadati</taxon>
        <taxon>Spirochaetota</taxon>
        <taxon>Spirochaetia</taxon>
        <taxon>Winmispirales</taxon>
        <taxon>Winmispiraceae</taxon>
        <taxon>Winmispira</taxon>
    </lineage>
</organism>
<dbReference type="KEGG" id="sta:STHERM_c21740"/>
<dbReference type="RefSeq" id="WP_013314941.1">
    <property type="nucleotide sequence ID" value="NC_014484.1"/>
</dbReference>
<reference evidence="1 2" key="2">
    <citation type="journal article" date="2010" name="J. Bacteriol.">
        <title>Genome sequence of the polysaccharide-degrading, thermophilic anaerobe Spirochaeta thermophila DSM 6192.</title>
        <authorList>
            <person name="Angelov A."/>
            <person name="Liebl S."/>
            <person name="Ballschmiter M."/>
            <person name="Bomeke M."/>
            <person name="Lehmann R."/>
            <person name="Liesegang H."/>
            <person name="Daniel R."/>
            <person name="Liebl W."/>
        </authorList>
    </citation>
    <scope>NUCLEOTIDE SEQUENCE [LARGE SCALE GENOMIC DNA]</scope>
    <source>
        <strain evidence="2">ATCC 49972 / DSM 6192 / RI 19.B1</strain>
    </source>
</reference>
<evidence type="ECO:0000313" key="1">
    <source>
        <dbReference type="EMBL" id="ADN03103.1"/>
    </source>
</evidence>
<accession>E0RRC6</accession>
<protein>
    <recommendedName>
        <fullName evidence="3">DUF4390 domain-containing protein</fullName>
    </recommendedName>
</protein>
<evidence type="ECO:0008006" key="3">
    <source>
        <dbReference type="Google" id="ProtNLM"/>
    </source>
</evidence>